<comment type="subcellular location">
    <subcellularLocation>
        <location evidence="2">Cell membrane</location>
        <topology evidence="2">Multi-pass membrane protein</topology>
    </subcellularLocation>
</comment>
<evidence type="ECO:0000256" key="1">
    <source>
        <dbReference type="ARBA" id="ARBA00000085"/>
    </source>
</evidence>
<keyword evidence="5" id="KW-0597">Phosphoprotein</keyword>
<keyword evidence="8" id="KW-0547">Nucleotide-binding</keyword>
<evidence type="ECO:0000256" key="14">
    <source>
        <dbReference type="SAM" id="Phobius"/>
    </source>
</evidence>
<dbReference type="SUPFAM" id="SSF47384">
    <property type="entry name" value="Homodimeric domain of signal transducing histidine kinase"/>
    <property type="match status" value="1"/>
</dbReference>
<comment type="catalytic activity">
    <reaction evidence="1">
        <text>ATP + protein L-histidine = ADP + protein N-phospho-L-histidine.</text>
        <dbReference type="EC" id="2.7.13.3"/>
    </reaction>
</comment>
<dbReference type="OrthoDB" id="9792991at2"/>
<protein>
    <recommendedName>
        <fullName evidence="3">histidine kinase</fullName>
        <ecNumber evidence="3">2.7.13.3</ecNumber>
    </recommendedName>
</protein>
<dbReference type="InterPro" id="IPR005467">
    <property type="entry name" value="His_kinase_dom"/>
</dbReference>
<dbReference type="AlphaFoldDB" id="A0A1I0ZW95"/>
<keyword evidence="11 14" id="KW-1133">Transmembrane helix</keyword>
<feature type="transmembrane region" description="Helical" evidence="14">
    <location>
        <begin position="325"/>
        <end position="348"/>
    </location>
</feature>
<dbReference type="Proteomes" id="UP000198619">
    <property type="component" value="Unassembled WGS sequence"/>
</dbReference>
<evidence type="ECO:0000259" key="15">
    <source>
        <dbReference type="PROSITE" id="PS50109"/>
    </source>
</evidence>
<evidence type="ECO:0000256" key="7">
    <source>
        <dbReference type="ARBA" id="ARBA00022692"/>
    </source>
</evidence>
<dbReference type="RefSeq" id="WP_090042310.1">
    <property type="nucleotide sequence ID" value="NZ_FOKI01000025.1"/>
</dbReference>
<name>A0A1I0ZW95_9CLOT</name>
<dbReference type="InterPro" id="IPR036890">
    <property type="entry name" value="HATPase_C_sf"/>
</dbReference>
<gene>
    <name evidence="16" type="ORF">SAMN04488528_102542</name>
</gene>
<evidence type="ECO:0000256" key="10">
    <source>
        <dbReference type="ARBA" id="ARBA00022840"/>
    </source>
</evidence>
<dbReference type="InterPro" id="IPR036097">
    <property type="entry name" value="HisK_dim/P_sf"/>
</dbReference>
<dbReference type="SMART" id="SM00387">
    <property type="entry name" value="HATPase_c"/>
    <property type="match status" value="1"/>
</dbReference>
<evidence type="ECO:0000256" key="6">
    <source>
        <dbReference type="ARBA" id="ARBA00022679"/>
    </source>
</evidence>
<dbReference type="PANTHER" id="PTHR45528:SF1">
    <property type="entry name" value="SENSOR HISTIDINE KINASE CPXA"/>
    <property type="match status" value="1"/>
</dbReference>
<proteinExistence type="predicted"/>
<dbReference type="InterPro" id="IPR003661">
    <property type="entry name" value="HisK_dim/P_dom"/>
</dbReference>
<evidence type="ECO:0000256" key="5">
    <source>
        <dbReference type="ARBA" id="ARBA00022553"/>
    </source>
</evidence>
<feature type="domain" description="Histidine kinase" evidence="15">
    <location>
        <begin position="493"/>
        <end position="688"/>
    </location>
</feature>
<dbReference type="PROSITE" id="PS50109">
    <property type="entry name" value="HIS_KIN"/>
    <property type="match status" value="1"/>
</dbReference>
<dbReference type="SUPFAM" id="SSF55874">
    <property type="entry name" value="ATPase domain of HSP90 chaperone/DNA topoisomerase II/histidine kinase"/>
    <property type="match status" value="1"/>
</dbReference>
<keyword evidence="10" id="KW-0067">ATP-binding</keyword>
<dbReference type="Gene3D" id="3.30.565.10">
    <property type="entry name" value="Histidine kinase-like ATPase, C-terminal domain"/>
    <property type="match status" value="1"/>
</dbReference>
<evidence type="ECO:0000256" key="13">
    <source>
        <dbReference type="ARBA" id="ARBA00023136"/>
    </source>
</evidence>
<evidence type="ECO:0000256" key="2">
    <source>
        <dbReference type="ARBA" id="ARBA00004651"/>
    </source>
</evidence>
<dbReference type="CDD" id="cd00082">
    <property type="entry name" value="HisKA"/>
    <property type="match status" value="1"/>
</dbReference>
<keyword evidence="13 14" id="KW-0472">Membrane</keyword>
<keyword evidence="7 14" id="KW-0812">Transmembrane</keyword>
<reference evidence="16 17" key="1">
    <citation type="submission" date="2016-10" db="EMBL/GenBank/DDBJ databases">
        <authorList>
            <person name="de Groot N.N."/>
        </authorList>
    </citation>
    <scope>NUCLEOTIDE SEQUENCE [LARGE SCALE GENOMIC DNA]</scope>
    <source>
        <strain evidence="16 17">DSM 12271</strain>
    </source>
</reference>
<dbReference type="Gene3D" id="1.10.287.130">
    <property type="match status" value="1"/>
</dbReference>
<keyword evidence="12" id="KW-0902">Two-component regulatory system</keyword>
<keyword evidence="6" id="KW-0808">Transferase</keyword>
<dbReference type="PANTHER" id="PTHR45528">
    <property type="entry name" value="SENSOR HISTIDINE KINASE CPXA"/>
    <property type="match status" value="1"/>
</dbReference>
<accession>A0A1I0ZW95</accession>
<dbReference type="EC" id="2.7.13.3" evidence="3"/>
<feature type="transmembrane region" description="Helical" evidence="14">
    <location>
        <begin position="386"/>
        <end position="419"/>
    </location>
</feature>
<feature type="transmembrane region" description="Helical" evidence="14">
    <location>
        <begin position="12"/>
        <end position="33"/>
    </location>
</feature>
<sequence length="706" mass="81896">MATKLISNKKKYIISFIVLIILLIASIGMVFSYSHIENNVETYKKNEAAINYAYMDIKDTNYLLYYKILQSKENKKVNPSDMILNINEDNNNYTYKFDFDEEVYKFQDVLNKCYGNLEYYCIDKESNTVESNIKDTQVVKVLSDDTIINDKFTNTTTERLRERYKFYVVMDFDENGHMDVRKQYGINMDLPYKGKYSDDFKPIKNATFIYAYSNKLSEDKNVEYTLNSRYAWMYQEYSNKLINIGLAFGLILGLIIPYSKSKQILGMSKIFKIPFEILVAIPILIGYFVYNTSTSVIMGIIQRAFISFLRPAFDNRVFDNIVDIVNIGYWFVYIFVAFSVIVVLKHIWDFGIVNYFKENLLIYKIEKIISEKFEQVDLRDKSLVKIIIIVTINFLIMILICRLFIIGKLIAFIYTICLFKLITNKLNKVRYNYTKLFSATHKIANGELDVDIDEDLGVFNPLKLELQNIQNGFKNAVDEEVKSEKMKTQLISNVSHDLKTPLTSIITYVDLLKDGSLTEDKRKAYLDTLDKKSQRLKELIEDLFEVSKATSGNISLNINDVDVISLMKQTLLELDDKIKKSNLIVKTHFNSSKVILPLDGQCMFRVFENLILNITKYAMIGSRVYINIFNRDDKVEIIFKNMSQSEIDFNVDDIVERFVRGDKARNTEGSGLGLAIAKSFVEVQGGKFLINVDGDLFKVTIIFNKK</sequence>
<evidence type="ECO:0000313" key="17">
    <source>
        <dbReference type="Proteomes" id="UP000198619"/>
    </source>
</evidence>
<dbReference type="InterPro" id="IPR050398">
    <property type="entry name" value="HssS/ArlS-like"/>
</dbReference>
<keyword evidence="4" id="KW-1003">Cell membrane</keyword>
<evidence type="ECO:0000256" key="12">
    <source>
        <dbReference type="ARBA" id="ARBA00023012"/>
    </source>
</evidence>
<dbReference type="Pfam" id="PF02518">
    <property type="entry name" value="HATPase_c"/>
    <property type="match status" value="1"/>
</dbReference>
<feature type="transmembrane region" description="Helical" evidence="14">
    <location>
        <begin position="270"/>
        <end position="290"/>
    </location>
</feature>
<dbReference type="GO" id="GO:0005886">
    <property type="term" value="C:plasma membrane"/>
    <property type="evidence" value="ECO:0007669"/>
    <property type="project" value="UniProtKB-SubCell"/>
</dbReference>
<evidence type="ECO:0000256" key="9">
    <source>
        <dbReference type="ARBA" id="ARBA00022777"/>
    </source>
</evidence>
<evidence type="ECO:0000256" key="4">
    <source>
        <dbReference type="ARBA" id="ARBA00022475"/>
    </source>
</evidence>
<dbReference type="Pfam" id="PF00512">
    <property type="entry name" value="HisKA"/>
    <property type="match status" value="1"/>
</dbReference>
<evidence type="ECO:0000256" key="8">
    <source>
        <dbReference type="ARBA" id="ARBA00022741"/>
    </source>
</evidence>
<dbReference type="SMART" id="SM00388">
    <property type="entry name" value="HisKA"/>
    <property type="match status" value="1"/>
</dbReference>
<organism evidence="16 17">
    <name type="scientific">Clostridium frigidicarnis</name>
    <dbReference type="NCBI Taxonomy" id="84698"/>
    <lineage>
        <taxon>Bacteria</taxon>
        <taxon>Bacillati</taxon>
        <taxon>Bacillota</taxon>
        <taxon>Clostridia</taxon>
        <taxon>Eubacteriales</taxon>
        <taxon>Clostridiaceae</taxon>
        <taxon>Clostridium</taxon>
    </lineage>
</organism>
<dbReference type="FunFam" id="1.10.287.130:FF:000008">
    <property type="entry name" value="Two-component sensor histidine kinase"/>
    <property type="match status" value="1"/>
</dbReference>
<dbReference type="EMBL" id="FOKI01000025">
    <property type="protein sequence ID" value="SFB29336.1"/>
    <property type="molecule type" value="Genomic_DNA"/>
</dbReference>
<evidence type="ECO:0000256" key="11">
    <source>
        <dbReference type="ARBA" id="ARBA00022989"/>
    </source>
</evidence>
<dbReference type="STRING" id="84698.SAMN04488528_102542"/>
<dbReference type="GO" id="GO:0005524">
    <property type="term" value="F:ATP binding"/>
    <property type="evidence" value="ECO:0007669"/>
    <property type="project" value="UniProtKB-KW"/>
</dbReference>
<keyword evidence="9 16" id="KW-0418">Kinase</keyword>
<keyword evidence="17" id="KW-1185">Reference proteome</keyword>
<evidence type="ECO:0000313" key="16">
    <source>
        <dbReference type="EMBL" id="SFB29336.1"/>
    </source>
</evidence>
<feature type="transmembrane region" description="Helical" evidence="14">
    <location>
        <begin position="241"/>
        <end position="258"/>
    </location>
</feature>
<evidence type="ECO:0000256" key="3">
    <source>
        <dbReference type="ARBA" id="ARBA00012438"/>
    </source>
</evidence>
<dbReference type="InterPro" id="IPR003594">
    <property type="entry name" value="HATPase_dom"/>
</dbReference>
<dbReference type="GO" id="GO:0000155">
    <property type="term" value="F:phosphorelay sensor kinase activity"/>
    <property type="evidence" value="ECO:0007669"/>
    <property type="project" value="InterPro"/>
</dbReference>